<name>A0ABT2S3S1_9FIRM</name>
<accession>A0ABT2S3S1</accession>
<dbReference type="EMBL" id="JAOQJV010000002">
    <property type="protein sequence ID" value="MCU6699082.1"/>
    <property type="molecule type" value="Genomic_DNA"/>
</dbReference>
<protein>
    <recommendedName>
        <fullName evidence="4">TMhelix containing protein</fullName>
    </recommendedName>
</protein>
<keyword evidence="1" id="KW-1133">Transmembrane helix</keyword>
<sequence length="57" mass="6480">MDYTEALMNLIMVLGFVLVFSPKTSYIYANTTEKHQKFYRGIGIILAVWGVASHVLK</sequence>
<evidence type="ECO:0000313" key="2">
    <source>
        <dbReference type="EMBL" id="MCU6699082.1"/>
    </source>
</evidence>
<feature type="transmembrane region" description="Helical" evidence="1">
    <location>
        <begin position="6"/>
        <end position="26"/>
    </location>
</feature>
<proteinExistence type="predicted"/>
<evidence type="ECO:0000313" key="3">
    <source>
        <dbReference type="Proteomes" id="UP001207605"/>
    </source>
</evidence>
<keyword evidence="1" id="KW-0472">Membrane</keyword>
<organism evidence="2 3">
    <name type="scientific">Dorea ammoniilytica</name>
    <dbReference type="NCBI Taxonomy" id="2981788"/>
    <lineage>
        <taxon>Bacteria</taxon>
        <taxon>Bacillati</taxon>
        <taxon>Bacillota</taxon>
        <taxon>Clostridia</taxon>
        <taxon>Lachnospirales</taxon>
        <taxon>Lachnospiraceae</taxon>
        <taxon>Dorea</taxon>
    </lineage>
</organism>
<comment type="caution">
    <text evidence="2">The sequence shown here is derived from an EMBL/GenBank/DDBJ whole genome shotgun (WGS) entry which is preliminary data.</text>
</comment>
<evidence type="ECO:0000256" key="1">
    <source>
        <dbReference type="SAM" id="Phobius"/>
    </source>
</evidence>
<evidence type="ECO:0008006" key="4">
    <source>
        <dbReference type="Google" id="ProtNLM"/>
    </source>
</evidence>
<keyword evidence="1" id="KW-0812">Transmembrane</keyword>
<gene>
    <name evidence="2" type="ORF">OCV65_02325</name>
</gene>
<keyword evidence="3" id="KW-1185">Reference proteome</keyword>
<reference evidence="2 3" key="1">
    <citation type="journal article" date="2021" name="ISME Commun">
        <title>Automated analysis of genomic sequences facilitates high-throughput and comprehensive description of bacteria.</title>
        <authorList>
            <person name="Hitch T.C.A."/>
        </authorList>
    </citation>
    <scope>NUCLEOTIDE SEQUENCE [LARGE SCALE GENOMIC DNA]</scope>
    <source>
        <strain evidence="2 3">Sanger_02</strain>
    </source>
</reference>
<dbReference type="Proteomes" id="UP001207605">
    <property type="component" value="Unassembled WGS sequence"/>
</dbReference>
<dbReference type="RefSeq" id="WP_158574281.1">
    <property type="nucleotide sequence ID" value="NZ_JAOQJV010000002.1"/>
</dbReference>
<feature type="transmembrane region" description="Helical" evidence="1">
    <location>
        <begin position="38"/>
        <end position="56"/>
    </location>
</feature>